<protein>
    <submittedName>
        <fullName evidence="2 3">Uncharacterized protein</fullName>
    </submittedName>
</protein>
<dbReference type="Proteomes" id="UP000008827">
    <property type="component" value="Chromosome 18"/>
</dbReference>
<keyword evidence="1" id="KW-0812">Transmembrane</keyword>
<keyword evidence="1" id="KW-0472">Membrane</keyword>
<reference evidence="3" key="2">
    <citation type="submission" date="2018-02" db="UniProtKB">
        <authorList>
            <consortium name="EnsemblPlants"/>
        </authorList>
    </citation>
    <scope>IDENTIFICATION</scope>
    <source>
        <strain evidence="3">Williams 82</strain>
    </source>
</reference>
<dbReference type="EnsemblPlants" id="KRG98678">
    <property type="protein sequence ID" value="KRG98678"/>
    <property type="gene ID" value="GLYMA_18G090100"/>
</dbReference>
<reference evidence="2 3" key="1">
    <citation type="journal article" date="2010" name="Nature">
        <title>Genome sequence of the palaeopolyploid soybean.</title>
        <authorList>
            <person name="Schmutz J."/>
            <person name="Cannon S.B."/>
            <person name="Schlueter J."/>
            <person name="Ma J."/>
            <person name="Mitros T."/>
            <person name="Nelson W."/>
            <person name="Hyten D.L."/>
            <person name="Song Q."/>
            <person name="Thelen J.J."/>
            <person name="Cheng J."/>
            <person name="Xu D."/>
            <person name="Hellsten U."/>
            <person name="May G.D."/>
            <person name="Yu Y."/>
            <person name="Sakurai T."/>
            <person name="Umezawa T."/>
            <person name="Bhattacharyya M.K."/>
            <person name="Sandhu D."/>
            <person name="Valliyodan B."/>
            <person name="Lindquist E."/>
            <person name="Peto M."/>
            <person name="Grant D."/>
            <person name="Shu S."/>
            <person name="Goodstein D."/>
            <person name="Barry K."/>
            <person name="Futrell-Griggs M."/>
            <person name="Abernathy B."/>
            <person name="Du J."/>
            <person name="Tian Z."/>
            <person name="Zhu L."/>
            <person name="Gill N."/>
            <person name="Joshi T."/>
            <person name="Libault M."/>
            <person name="Sethuraman A."/>
            <person name="Zhang X.-C."/>
            <person name="Shinozaki K."/>
            <person name="Nguyen H.T."/>
            <person name="Wing R.A."/>
            <person name="Cregan P."/>
            <person name="Specht J."/>
            <person name="Grimwood J."/>
            <person name="Rokhsar D."/>
            <person name="Stacey G."/>
            <person name="Shoemaker R.C."/>
            <person name="Jackson S.A."/>
        </authorList>
    </citation>
    <scope>NUCLEOTIDE SEQUENCE [LARGE SCALE GENOMIC DNA]</scope>
    <source>
        <strain evidence="3">cv. Williams 82</strain>
        <tissue evidence="2">Callus</tissue>
    </source>
</reference>
<dbReference type="PaxDb" id="3847-GLYMA18G10101.1"/>
<dbReference type="Gramene" id="KRG98678">
    <property type="protein sequence ID" value="KRG98678"/>
    <property type="gene ID" value="GLYMA_18G090100"/>
</dbReference>
<evidence type="ECO:0000313" key="4">
    <source>
        <dbReference type="Proteomes" id="UP000008827"/>
    </source>
</evidence>
<dbReference type="ExpressionAtlas" id="A0A0R0EY84">
    <property type="expression patterns" value="baseline"/>
</dbReference>
<dbReference type="AlphaFoldDB" id="A0A0R0EY84"/>
<reference evidence="2" key="3">
    <citation type="submission" date="2018-07" db="EMBL/GenBank/DDBJ databases">
        <title>WGS assembly of Glycine max.</title>
        <authorList>
            <person name="Schmutz J."/>
            <person name="Cannon S."/>
            <person name="Schlueter J."/>
            <person name="Ma J."/>
            <person name="Mitros T."/>
            <person name="Nelson W."/>
            <person name="Hyten D."/>
            <person name="Song Q."/>
            <person name="Thelen J."/>
            <person name="Cheng J."/>
            <person name="Xu D."/>
            <person name="Hellsten U."/>
            <person name="May G."/>
            <person name="Yu Y."/>
            <person name="Sakurai T."/>
            <person name="Umezawa T."/>
            <person name="Bhattacharyya M."/>
            <person name="Sandhu D."/>
            <person name="Valliyodan B."/>
            <person name="Lindquist E."/>
            <person name="Peto M."/>
            <person name="Grant D."/>
            <person name="Shu S."/>
            <person name="Goodstein D."/>
            <person name="Barry K."/>
            <person name="Futrell-Griggs M."/>
            <person name="Abernathy B."/>
            <person name="Du J."/>
            <person name="Tian Z."/>
            <person name="Zhu L."/>
            <person name="Gill N."/>
            <person name="Joshi T."/>
            <person name="Libault M."/>
            <person name="Sethuraman A."/>
            <person name="Zhang X."/>
            <person name="Shinozaki K."/>
            <person name="Nguyen H."/>
            <person name="Wing R."/>
            <person name="Cregan P."/>
            <person name="Specht J."/>
            <person name="Grimwood J."/>
            <person name="Rokhsar D."/>
            <person name="Stacey G."/>
            <person name="Shoemaker R."/>
            <person name="Jackson S."/>
        </authorList>
    </citation>
    <scope>NUCLEOTIDE SEQUENCE</scope>
    <source>
        <tissue evidence="2">Callus</tissue>
    </source>
</reference>
<evidence type="ECO:0000313" key="3">
    <source>
        <dbReference type="EnsemblPlants" id="KRG98678"/>
    </source>
</evidence>
<evidence type="ECO:0000256" key="1">
    <source>
        <dbReference type="SAM" id="Phobius"/>
    </source>
</evidence>
<organism evidence="2">
    <name type="scientific">Glycine max</name>
    <name type="common">Soybean</name>
    <name type="synonym">Glycine hispida</name>
    <dbReference type="NCBI Taxonomy" id="3847"/>
    <lineage>
        <taxon>Eukaryota</taxon>
        <taxon>Viridiplantae</taxon>
        <taxon>Streptophyta</taxon>
        <taxon>Embryophyta</taxon>
        <taxon>Tracheophyta</taxon>
        <taxon>Spermatophyta</taxon>
        <taxon>Magnoliopsida</taxon>
        <taxon>eudicotyledons</taxon>
        <taxon>Gunneridae</taxon>
        <taxon>Pentapetalae</taxon>
        <taxon>rosids</taxon>
        <taxon>fabids</taxon>
        <taxon>Fabales</taxon>
        <taxon>Fabaceae</taxon>
        <taxon>Papilionoideae</taxon>
        <taxon>50 kb inversion clade</taxon>
        <taxon>NPAAA clade</taxon>
        <taxon>indigoferoid/millettioid clade</taxon>
        <taxon>Phaseoleae</taxon>
        <taxon>Glycine</taxon>
        <taxon>Glycine subgen. Soja</taxon>
    </lineage>
</organism>
<evidence type="ECO:0000313" key="2">
    <source>
        <dbReference type="EMBL" id="KRG98678.1"/>
    </source>
</evidence>
<proteinExistence type="predicted"/>
<gene>
    <name evidence="2" type="ORF">GLYMA_18G090100</name>
</gene>
<dbReference type="InParanoid" id="A0A0R0EY84"/>
<accession>A0A0R0EY84</accession>
<keyword evidence="1" id="KW-1133">Transmembrane helix</keyword>
<name>A0A0R0EY84_SOYBN</name>
<keyword evidence="4" id="KW-1185">Reference proteome</keyword>
<dbReference type="EMBL" id="CM000851">
    <property type="protein sequence ID" value="KRG98678.1"/>
    <property type="molecule type" value="Genomic_DNA"/>
</dbReference>
<feature type="transmembrane region" description="Helical" evidence="1">
    <location>
        <begin position="20"/>
        <end position="45"/>
    </location>
</feature>
<sequence length="167" mass="19940">MNTSLFSCFVFPVFFYVSFFYLYLHLYAFFILVFCFFTTCSLFLLKLRFLSQKASIFIPKLHEYRFVFLLCLSKLKIFVFLSLLRCASPAIFDFYLQTPRIQLNFSETDAIHRYQMNIVGLSLFYLNGTIWKNMNLCVAFATYFYLFCVPCLCSFLYRVHLCITCKK</sequence>
<feature type="transmembrane region" description="Helical" evidence="1">
    <location>
        <begin position="133"/>
        <end position="157"/>
    </location>
</feature>
<feature type="transmembrane region" description="Helical" evidence="1">
    <location>
        <begin position="66"/>
        <end position="84"/>
    </location>
</feature>